<evidence type="ECO:0000313" key="4">
    <source>
        <dbReference type="Proteomes" id="UP000182783"/>
    </source>
</evidence>
<evidence type="ECO:0000313" key="3">
    <source>
        <dbReference type="Proteomes" id="UP000070252"/>
    </source>
</evidence>
<reference evidence="1 3" key="1">
    <citation type="submission" date="2015-08" db="EMBL/GenBank/DDBJ databases">
        <title>Genome of Paenibacillus jilunlii.</title>
        <authorList>
            <person name="Sant'Anna F.H."/>
            <person name="Ambrosini A."/>
            <person name="Souza R."/>
            <person name="Bach E."/>
            <person name="Fernandes G."/>
            <person name="Balsanelli E."/>
            <person name="Baura V.A."/>
            <person name="Pedrosa F.O."/>
            <person name="Souza E.M."/>
            <person name="Passaglia L."/>
        </authorList>
    </citation>
    <scope>NUCLEOTIDE SEQUENCE [LARGE SCALE GENOMIC DNA]</scope>
    <source>
        <strain evidence="1 3">DSM 23019</strain>
    </source>
</reference>
<dbReference type="EMBL" id="LIPY01000117">
    <property type="protein sequence ID" value="KWX73506.1"/>
    <property type="molecule type" value="Genomic_DNA"/>
</dbReference>
<dbReference type="AlphaFoldDB" id="A0A1G9WFI4"/>
<dbReference type="Proteomes" id="UP000070252">
    <property type="component" value="Unassembled WGS sequence"/>
</dbReference>
<dbReference type="Proteomes" id="UP000182783">
    <property type="component" value="Unassembled WGS sequence"/>
</dbReference>
<proteinExistence type="predicted"/>
<gene>
    <name evidence="1" type="ORF">AML91_17645</name>
    <name evidence="2" type="ORF">SAMN05216191_11946</name>
</gene>
<reference evidence="2 4" key="2">
    <citation type="submission" date="2016-10" db="EMBL/GenBank/DDBJ databases">
        <authorList>
            <person name="de Groot N.N."/>
        </authorList>
    </citation>
    <scope>NUCLEOTIDE SEQUENCE [LARGE SCALE GENOMIC DNA]</scope>
    <source>
        <strain evidence="2 4">CGMCC 1.10239</strain>
    </source>
</reference>
<sequence length="71" mass="7897">MEAANCGEAKWRGFPEILRLKCREEAWMSGGATSLSLLQKCRNIPLICKDMNVYLHTVNIPPLPAETVLAP</sequence>
<name>A0A1G9WFI4_9BACL</name>
<organism evidence="2 4">
    <name type="scientific">Paenibacillus jilunlii</name>
    <dbReference type="NCBI Taxonomy" id="682956"/>
    <lineage>
        <taxon>Bacteria</taxon>
        <taxon>Bacillati</taxon>
        <taxon>Bacillota</taxon>
        <taxon>Bacilli</taxon>
        <taxon>Bacillales</taxon>
        <taxon>Paenibacillaceae</taxon>
        <taxon>Paenibacillus</taxon>
    </lineage>
</organism>
<evidence type="ECO:0000313" key="2">
    <source>
        <dbReference type="EMBL" id="SDM83067.1"/>
    </source>
</evidence>
<keyword evidence="3" id="KW-1185">Reference proteome</keyword>
<protein>
    <submittedName>
        <fullName evidence="2">Uncharacterized protein</fullName>
    </submittedName>
</protein>
<dbReference type="EMBL" id="FNGM01000019">
    <property type="protein sequence ID" value="SDM83067.1"/>
    <property type="molecule type" value="Genomic_DNA"/>
</dbReference>
<evidence type="ECO:0000313" key="1">
    <source>
        <dbReference type="EMBL" id="KWX73506.1"/>
    </source>
</evidence>
<accession>A0A1G9WFI4</accession>